<dbReference type="Gene3D" id="3.30.565.10">
    <property type="entry name" value="Histidine kinase-like ATPase, C-terminal domain"/>
    <property type="match status" value="1"/>
</dbReference>
<keyword evidence="9" id="KW-0067">ATP-binding</keyword>
<dbReference type="InterPro" id="IPR050428">
    <property type="entry name" value="TCS_sensor_his_kinase"/>
</dbReference>
<comment type="subcellular location">
    <subcellularLocation>
        <location evidence="2">Membrane</location>
        <topology evidence="2">Multi-pass membrane protein</topology>
    </subcellularLocation>
</comment>
<dbReference type="Gene3D" id="1.10.287.130">
    <property type="match status" value="1"/>
</dbReference>
<accession>A0A1R1IBX7</accession>
<dbReference type="InterPro" id="IPR003660">
    <property type="entry name" value="HAMP_dom"/>
</dbReference>
<dbReference type="Proteomes" id="UP000187526">
    <property type="component" value="Unassembled WGS sequence"/>
</dbReference>
<dbReference type="EC" id="2.7.13.3" evidence="3"/>
<evidence type="ECO:0000256" key="9">
    <source>
        <dbReference type="ARBA" id="ARBA00022840"/>
    </source>
</evidence>
<dbReference type="PROSITE" id="PS50885">
    <property type="entry name" value="HAMP"/>
    <property type="match status" value="1"/>
</dbReference>
<feature type="domain" description="Histidine kinase" evidence="14">
    <location>
        <begin position="244"/>
        <end position="451"/>
    </location>
</feature>
<dbReference type="Gene3D" id="1.20.5.1040">
    <property type="entry name" value="Sensor protein qsec"/>
    <property type="match status" value="1"/>
</dbReference>
<evidence type="ECO:0000313" key="17">
    <source>
        <dbReference type="Proteomes" id="UP000187526"/>
    </source>
</evidence>
<evidence type="ECO:0000256" key="1">
    <source>
        <dbReference type="ARBA" id="ARBA00000085"/>
    </source>
</evidence>
<proteinExistence type="predicted"/>
<dbReference type="InterPro" id="IPR013727">
    <property type="entry name" value="2CSK_N"/>
</dbReference>
<keyword evidence="17" id="KW-1185">Reference proteome</keyword>
<feature type="domain" description="HAMP" evidence="15">
    <location>
        <begin position="184"/>
        <end position="236"/>
    </location>
</feature>
<dbReference type="SUPFAM" id="SSF55874">
    <property type="entry name" value="ATPase domain of HSP90 chaperone/DNA topoisomerase II/histidine kinase"/>
    <property type="match status" value="1"/>
</dbReference>
<comment type="catalytic activity">
    <reaction evidence="1">
        <text>ATP + protein L-histidine = ADP + protein N-phospho-L-histidine.</text>
        <dbReference type="EC" id="2.7.13.3"/>
    </reaction>
</comment>
<dbReference type="InterPro" id="IPR005467">
    <property type="entry name" value="His_kinase_dom"/>
</dbReference>
<dbReference type="PROSITE" id="PS50109">
    <property type="entry name" value="HIS_KIN"/>
    <property type="match status" value="1"/>
</dbReference>
<dbReference type="FunFam" id="1.10.287.130:FF:000035">
    <property type="entry name" value="Two-component sensor histidine kinase"/>
    <property type="match status" value="1"/>
</dbReference>
<sequence length="458" mass="50114">MHLFSPDRVNSLRWRLLAAICAVVLLIWLLTGWFSYTKAQHEAEELMDGSLAQTARLLLAITHDNEDDLAELVARLETVRGAEDNIYEPPLEFQIGLGDGSVVARSPDAPELPILGVADYNDIIRHDQAWRVLNAVSDDGRYRVQVAQAIGLRDRAALEVAVQTVLPLVLIVPVLILFIYLSIKRALRPLDLLAREVSTRSPDNLAALPGKRIPTEARPLVNAINRLFQRVDRTLDNERRFTADAAHELRTPLAALKVQTQVARLGGDSPVREHALQQIEAGVDRASRLVEQLLRLARLDPLSSPPSNLPVDLGRLVGETIASARAAQPQATQEIRQVVPETPSIVRGDADLLQIALRNLIDNALRYSPPDCRICIEIRQDGGAFVLDVRDDGPGVAPAILARLGERFFRGQPGSSEGNGLGLAIVARIAELHGARLQLENRQDGGFSVSLNGLHPAG</sequence>
<evidence type="ECO:0000256" key="8">
    <source>
        <dbReference type="ARBA" id="ARBA00022777"/>
    </source>
</evidence>
<dbReference type="STRING" id="418702.BJN45_01205"/>
<dbReference type="Pfam" id="PF00512">
    <property type="entry name" value="HisKA"/>
    <property type="match status" value="1"/>
</dbReference>
<keyword evidence="11" id="KW-0902">Two-component regulatory system</keyword>
<dbReference type="InterPro" id="IPR004358">
    <property type="entry name" value="Sig_transdc_His_kin-like_C"/>
</dbReference>
<feature type="transmembrane region" description="Helical" evidence="13">
    <location>
        <begin position="12"/>
        <end position="36"/>
    </location>
</feature>
<evidence type="ECO:0000256" key="2">
    <source>
        <dbReference type="ARBA" id="ARBA00004141"/>
    </source>
</evidence>
<dbReference type="Pfam" id="PF02518">
    <property type="entry name" value="HATPase_c"/>
    <property type="match status" value="1"/>
</dbReference>
<dbReference type="InterPro" id="IPR003594">
    <property type="entry name" value="HATPase_dom"/>
</dbReference>
<dbReference type="SMART" id="SM00388">
    <property type="entry name" value="HisKA"/>
    <property type="match status" value="1"/>
</dbReference>
<name>A0A1R1IBX7_9RHOO</name>
<dbReference type="AlphaFoldDB" id="A0A1R1IBX7"/>
<evidence type="ECO:0000256" key="10">
    <source>
        <dbReference type="ARBA" id="ARBA00022989"/>
    </source>
</evidence>
<dbReference type="GO" id="GO:0005886">
    <property type="term" value="C:plasma membrane"/>
    <property type="evidence" value="ECO:0007669"/>
    <property type="project" value="TreeGrafter"/>
</dbReference>
<evidence type="ECO:0000256" key="11">
    <source>
        <dbReference type="ARBA" id="ARBA00023012"/>
    </source>
</evidence>
<evidence type="ECO:0000313" key="16">
    <source>
        <dbReference type="EMBL" id="OMG56276.1"/>
    </source>
</evidence>
<comment type="caution">
    <text evidence="16">The sequence shown here is derived from an EMBL/GenBank/DDBJ whole genome shotgun (WGS) entry which is preliminary data.</text>
</comment>
<dbReference type="CDD" id="cd00075">
    <property type="entry name" value="HATPase"/>
    <property type="match status" value="1"/>
</dbReference>
<dbReference type="InterPro" id="IPR036097">
    <property type="entry name" value="HisK_dim/P_sf"/>
</dbReference>
<dbReference type="CDD" id="cd00082">
    <property type="entry name" value="HisKA"/>
    <property type="match status" value="1"/>
</dbReference>
<dbReference type="InterPro" id="IPR003661">
    <property type="entry name" value="HisK_dim/P_dom"/>
</dbReference>
<dbReference type="GO" id="GO:0005524">
    <property type="term" value="F:ATP binding"/>
    <property type="evidence" value="ECO:0007669"/>
    <property type="project" value="UniProtKB-KW"/>
</dbReference>
<dbReference type="PANTHER" id="PTHR45436">
    <property type="entry name" value="SENSOR HISTIDINE KINASE YKOH"/>
    <property type="match status" value="1"/>
</dbReference>
<dbReference type="GO" id="GO:0000155">
    <property type="term" value="F:phosphorelay sensor kinase activity"/>
    <property type="evidence" value="ECO:0007669"/>
    <property type="project" value="InterPro"/>
</dbReference>
<feature type="transmembrane region" description="Helical" evidence="13">
    <location>
        <begin position="160"/>
        <end position="183"/>
    </location>
</feature>
<evidence type="ECO:0000256" key="5">
    <source>
        <dbReference type="ARBA" id="ARBA00022679"/>
    </source>
</evidence>
<dbReference type="RefSeq" id="WP_076091269.1">
    <property type="nucleotide sequence ID" value="NZ_MTHD01000001.1"/>
</dbReference>
<evidence type="ECO:0000256" key="3">
    <source>
        <dbReference type="ARBA" id="ARBA00012438"/>
    </source>
</evidence>
<keyword evidence="5" id="KW-0808">Transferase</keyword>
<dbReference type="SUPFAM" id="SSF47384">
    <property type="entry name" value="Homodimeric domain of signal transducing histidine kinase"/>
    <property type="match status" value="1"/>
</dbReference>
<organism evidence="16 17">
    <name type="scientific">Azonexus hydrophilus</name>
    <dbReference type="NCBI Taxonomy" id="418702"/>
    <lineage>
        <taxon>Bacteria</taxon>
        <taxon>Pseudomonadati</taxon>
        <taxon>Pseudomonadota</taxon>
        <taxon>Betaproteobacteria</taxon>
        <taxon>Rhodocyclales</taxon>
        <taxon>Azonexaceae</taxon>
        <taxon>Azonexus</taxon>
    </lineage>
</organism>
<evidence type="ECO:0000256" key="4">
    <source>
        <dbReference type="ARBA" id="ARBA00022553"/>
    </source>
</evidence>
<dbReference type="Pfam" id="PF08521">
    <property type="entry name" value="2CSK_N"/>
    <property type="match status" value="1"/>
</dbReference>
<keyword evidence="12 13" id="KW-0472">Membrane</keyword>
<protein>
    <recommendedName>
        <fullName evidence="3">histidine kinase</fullName>
        <ecNumber evidence="3">2.7.13.3</ecNumber>
    </recommendedName>
</protein>
<evidence type="ECO:0000256" key="7">
    <source>
        <dbReference type="ARBA" id="ARBA00022741"/>
    </source>
</evidence>
<evidence type="ECO:0000259" key="14">
    <source>
        <dbReference type="PROSITE" id="PS50109"/>
    </source>
</evidence>
<keyword evidence="10 13" id="KW-1133">Transmembrane helix</keyword>
<evidence type="ECO:0000259" key="15">
    <source>
        <dbReference type="PROSITE" id="PS50885"/>
    </source>
</evidence>
<gene>
    <name evidence="16" type="ORF">BJN45_01205</name>
</gene>
<dbReference type="PRINTS" id="PR00344">
    <property type="entry name" value="BCTRLSENSOR"/>
</dbReference>
<reference evidence="16 17" key="1">
    <citation type="submission" date="2016-10" db="EMBL/GenBank/DDBJ databases">
        <title>Alkaliphiles isolated from bioreactors.</title>
        <authorList>
            <person name="Salah Z."/>
            <person name="Rout S.P."/>
            <person name="Humphreys P.N."/>
        </authorList>
    </citation>
    <scope>NUCLEOTIDE SEQUENCE [LARGE SCALE GENOMIC DNA]</scope>
    <source>
        <strain evidence="16 17">ZS02</strain>
    </source>
</reference>
<keyword evidence="7" id="KW-0547">Nucleotide-binding</keyword>
<dbReference type="InterPro" id="IPR036890">
    <property type="entry name" value="HATPase_C_sf"/>
</dbReference>
<evidence type="ECO:0000256" key="13">
    <source>
        <dbReference type="SAM" id="Phobius"/>
    </source>
</evidence>
<keyword evidence="6 13" id="KW-0812">Transmembrane</keyword>
<evidence type="ECO:0000256" key="6">
    <source>
        <dbReference type="ARBA" id="ARBA00022692"/>
    </source>
</evidence>
<dbReference type="PANTHER" id="PTHR45436:SF14">
    <property type="entry name" value="SENSOR PROTEIN QSEC"/>
    <property type="match status" value="1"/>
</dbReference>
<evidence type="ECO:0000256" key="12">
    <source>
        <dbReference type="ARBA" id="ARBA00023136"/>
    </source>
</evidence>
<keyword evidence="4" id="KW-0597">Phosphoprotein</keyword>
<dbReference type="EMBL" id="MTHD01000001">
    <property type="protein sequence ID" value="OMG56276.1"/>
    <property type="molecule type" value="Genomic_DNA"/>
</dbReference>
<dbReference type="SMART" id="SM00387">
    <property type="entry name" value="HATPase_c"/>
    <property type="match status" value="1"/>
</dbReference>
<keyword evidence="8 16" id="KW-0418">Kinase</keyword>